<gene>
    <name evidence="1" type="ORF">ECPE_LOCUS764</name>
</gene>
<dbReference type="AlphaFoldDB" id="A0A183A1C9"/>
<name>A0A183A1C9_9TREM</name>
<dbReference type="OrthoDB" id="6752769at2759"/>
<protein>
    <submittedName>
        <fullName evidence="3">Reverse transcriptase domain-containing protein</fullName>
    </submittedName>
</protein>
<proteinExistence type="predicted"/>
<organism evidence="3">
    <name type="scientific">Echinostoma caproni</name>
    <dbReference type="NCBI Taxonomy" id="27848"/>
    <lineage>
        <taxon>Eukaryota</taxon>
        <taxon>Metazoa</taxon>
        <taxon>Spiralia</taxon>
        <taxon>Lophotrochozoa</taxon>
        <taxon>Platyhelminthes</taxon>
        <taxon>Trematoda</taxon>
        <taxon>Digenea</taxon>
        <taxon>Plagiorchiida</taxon>
        <taxon>Echinostomata</taxon>
        <taxon>Echinostomatoidea</taxon>
        <taxon>Echinostomatidae</taxon>
        <taxon>Echinostoma</taxon>
    </lineage>
</organism>
<dbReference type="EMBL" id="UZAN01003117">
    <property type="protein sequence ID" value="VDP28511.1"/>
    <property type="molecule type" value="Genomic_DNA"/>
</dbReference>
<dbReference type="Proteomes" id="UP000272942">
    <property type="component" value="Unassembled WGS sequence"/>
</dbReference>
<evidence type="ECO:0000313" key="3">
    <source>
        <dbReference type="WBParaSite" id="ECPE_0000076401-mRNA-1"/>
    </source>
</evidence>
<dbReference type="PANTHER" id="PTHR47331:SF1">
    <property type="entry name" value="GAG-LIKE PROTEIN"/>
    <property type="match status" value="1"/>
</dbReference>
<sequence>MGLAVRRSMLLKRHLEKDPELKERYIAPPEDHASKGYAEVVPEGEQTKTTGAVWVLPHRGVYKHGDSNGVKAVCGCAGVFGNHSLTKQLPTCPNLVDGLCGVSSRFWPCDCKPVTDIKAAFLQVKVSVSDHDCLRFPWWSDGVLTSNPRTHRSNPHHFGTNSPHSCSSLALRTTVERNMTNYDTAVINLAKGSFYVDDCLMSVSSTEDVEKLGGILREALLMGGLPRAEGKEATGTNLPRNFSPLTRDCTLVKMSVKNCNRYH</sequence>
<keyword evidence="2" id="KW-1185">Reference proteome</keyword>
<reference evidence="3" key="1">
    <citation type="submission" date="2016-06" db="UniProtKB">
        <authorList>
            <consortium name="WormBaseParasite"/>
        </authorList>
    </citation>
    <scope>IDENTIFICATION</scope>
</reference>
<evidence type="ECO:0000313" key="2">
    <source>
        <dbReference type="Proteomes" id="UP000272942"/>
    </source>
</evidence>
<dbReference type="WBParaSite" id="ECPE_0000076401-mRNA-1">
    <property type="protein sequence ID" value="ECPE_0000076401-mRNA-1"/>
    <property type="gene ID" value="ECPE_0000076401"/>
</dbReference>
<accession>A0A183A1C9</accession>
<evidence type="ECO:0000313" key="1">
    <source>
        <dbReference type="EMBL" id="VDP28511.1"/>
    </source>
</evidence>
<dbReference type="PANTHER" id="PTHR47331">
    <property type="entry name" value="PHD-TYPE DOMAIN-CONTAINING PROTEIN"/>
    <property type="match status" value="1"/>
</dbReference>
<reference evidence="1 2" key="2">
    <citation type="submission" date="2018-11" db="EMBL/GenBank/DDBJ databases">
        <authorList>
            <consortium name="Pathogen Informatics"/>
        </authorList>
    </citation>
    <scope>NUCLEOTIDE SEQUENCE [LARGE SCALE GENOMIC DNA]</scope>
    <source>
        <strain evidence="1 2">Egypt</strain>
    </source>
</reference>